<accession>A0A6J6WQV0</accession>
<sequence length="90" mass="9789">MNHRSPVRHSGPVEVIAANNASHDYSTDWAPRCARCGCKSWTEAADYACGADVPMRADDGTITGFHNFASAWAERTVTFIQGPSDETDTQ</sequence>
<evidence type="ECO:0000313" key="1">
    <source>
        <dbReference type="EMBL" id="CAB4785816.1"/>
    </source>
</evidence>
<protein>
    <submittedName>
        <fullName evidence="1">Unannotated protein</fullName>
    </submittedName>
</protein>
<dbReference type="AlphaFoldDB" id="A0A6J6WQV0"/>
<reference evidence="1" key="1">
    <citation type="submission" date="2020-05" db="EMBL/GenBank/DDBJ databases">
        <authorList>
            <person name="Chiriac C."/>
            <person name="Salcher M."/>
            <person name="Ghai R."/>
            <person name="Kavagutti S V."/>
        </authorList>
    </citation>
    <scope>NUCLEOTIDE SEQUENCE</scope>
</reference>
<organism evidence="1">
    <name type="scientific">freshwater metagenome</name>
    <dbReference type="NCBI Taxonomy" id="449393"/>
    <lineage>
        <taxon>unclassified sequences</taxon>
        <taxon>metagenomes</taxon>
        <taxon>ecological metagenomes</taxon>
    </lineage>
</organism>
<name>A0A6J6WQV0_9ZZZZ</name>
<dbReference type="EMBL" id="CAFAAI010000004">
    <property type="protein sequence ID" value="CAB4785816.1"/>
    <property type="molecule type" value="Genomic_DNA"/>
</dbReference>
<gene>
    <name evidence="1" type="ORF">UFOPK2992_00063</name>
</gene>
<proteinExistence type="predicted"/>